<protein>
    <submittedName>
        <fullName evidence="3">SDR family oxidoreductase</fullName>
    </submittedName>
</protein>
<dbReference type="OrthoDB" id="9779623at2"/>
<evidence type="ECO:0000256" key="2">
    <source>
        <dbReference type="ARBA" id="ARBA00023002"/>
    </source>
</evidence>
<dbReference type="PRINTS" id="PR00081">
    <property type="entry name" value="GDHRDH"/>
</dbReference>
<dbReference type="PRINTS" id="PR00080">
    <property type="entry name" value="SDRFAMILY"/>
</dbReference>
<dbReference type="PROSITE" id="PS00061">
    <property type="entry name" value="ADH_SHORT"/>
    <property type="match status" value="1"/>
</dbReference>
<dbReference type="SUPFAM" id="SSF51735">
    <property type="entry name" value="NAD(P)-binding Rossmann-fold domains"/>
    <property type="match status" value="1"/>
</dbReference>
<organism evidence="3 4">
    <name type="scientific">Azospirillum doebereinerae</name>
    <dbReference type="NCBI Taxonomy" id="92933"/>
    <lineage>
        <taxon>Bacteria</taxon>
        <taxon>Pseudomonadati</taxon>
        <taxon>Pseudomonadota</taxon>
        <taxon>Alphaproteobacteria</taxon>
        <taxon>Rhodospirillales</taxon>
        <taxon>Azospirillaceae</taxon>
        <taxon>Azospirillum</taxon>
    </lineage>
</organism>
<dbReference type="EMBL" id="RZIJ01000048">
    <property type="protein sequence ID" value="RUQ61043.1"/>
    <property type="molecule type" value="Genomic_DNA"/>
</dbReference>
<dbReference type="InterPro" id="IPR002347">
    <property type="entry name" value="SDR_fam"/>
</dbReference>
<dbReference type="InterPro" id="IPR036291">
    <property type="entry name" value="NAD(P)-bd_dom_sf"/>
</dbReference>
<dbReference type="Proteomes" id="UP000280346">
    <property type="component" value="Unassembled WGS sequence"/>
</dbReference>
<comment type="caution">
    <text evidence="3">The sequence shown here is derived from an EMBL/GenBank/DDBJ whole genome shotgun (WGS) entry which is preliminary data.</text>
</comment>
<dbReference type="PANTHER" id="PTHR42760">
    <property type="entry name" value="SHORT-CHAIN DEHYDROGENASES/REDUCTASES FAMILY MEMBER"/>
    <property type="match status" value="1"/>
</dbReference>
<name>A0A433IZL0_9PROT</name>
<reference evidence="3 4" key="1">
    <citation type="submission" date="2018-12" db="EMBL/GenBank/DDBJ databases">
        <authorList>
            <person name="Yang Y."/>
        </authorList>
    </citation>
    <scope>NUCLEOTIDE SEQUENCE [LARGE SCALE GENOMIC DNA]</scope>
    <source>
        <strain evidence="3 4">GSF71</strain>
    </source>
</reference>
<dbReference type="InterPro" id="IPR020904">
    <property type="entry name" value="Sc_DH/Rdtase_CS"/>
</dbReference>
<comment type="similarity">
    <text evidence="1">Belongs to the short-chain dehydrogenases/reductases (SDR) family.</text>
</comment>
<dbReference type="GO" id="GO:0016616">
    <property type="term" value="F:oxidoreductase activity, acting on the CH-OH group of donors, NAD or NADP as acceptor"/>
    <property type="evidence" value="ECO:0007669"/>
    <property type="project" value="TreeGrafter"/>
</dbReference>
<dbReference type="Gene3D" id="3.40.50.720">
    <property type="entry name" value="NAD(P)-binding Rossmann-like Domain"/>
    <property type="match status" value="1"/>
</dbReference>
<dbReference type="AlphaFoldDB" id="A0A433IZL0"/>
<accession>A0A433IZL0</accession>
<dbReference type="Pfam" id="PF13561">
    <property type="entry name" value="adh_short_C2"/>
    <property type="match status" value="1"/>
</dbReference>
<sequence length="246" mass="25717">MKSGIVAITGAGRGIGADIAVELARRGFTVACLTRKGNIPELSAEDSGLAERLLPYRCDVTDETALRDVFATLAGIGGGLTALVNNAGIHLDGRSDSFSTDDFNAVMTTNATAVFVAAREAYPHLAKTRGMILNMGSFYDRMGVKRNLAYCASKAAVGAISRCLAVEWAPAGIRVVNLAPGYILTDLNREALSEGPLSAFLQKRIPTGGPSGADAVAKLSAMLLEENIPFLTGETIYLDGGQGIAH</sequence>
<keyword evidence="4" id="KW-1185">Reference proteome</keyword>
<evidence type="ECO:0000313" key="3">
    <source>
        <dbReference type="EMBL" id="RUQ61043.1"/>
    </source>
</evidence>
<dbReference type="PANTHER" id="PTHR42760:SF133">
    <property type="entry name" value="3-OXOACYL-[ACYL-CARRIER-PROTEIN] REDUCTASE"/>
    <property type="match status" value="1"/>
</dbReference>
<evidence type="ECO:0000256" key="1">
    <source>
        <dbReference type="ARBA" id="ARBA00006484"/>
    </source>
</evidence>
<dbReference type="CDD" id="cd05233">
    <property type="entry name" value="SDR_c"/>
    <property type="match status" value="1"/>
</dbReference>
<gene>
    <name evidence="3" type="ORF">EJ913_30115</name>
</gene>
<keyword evidence="2" id="KW-0560">Oxidoreductase</keyword>
<proteinExistence type="inferred from homology"/>
<evidence type="ECO:0000313" key="4">
    <source>
        <dbReference type="Proteomes" id="UP000280346"/>
    </source>
</evidence>